<dbReference type="RefSeq" id="WP_276652619.1">
    <property type="nucleotide sequence ID" value="NZ_DOOG01000065.1"/>
</dbReference>
<dbReference type="AlphaFoldDB" id="A0A358HRL4"/>
<feature type="non-terminal residue" evidence="2">
    <location>
        <position position="125"/>
    </location>
</feature>
<evidence type="ECO:0000313" key="3">
    <source>
        <dbReference type="Proteomes" id="UP000264753"/>
    </source>
</evidence>
<sequence length="125" mass="13764">MAAGRLIITVFAPVLALLLVQTSGHTQTNTPPEDTGIRMGRFVISPNVSVRERFDDNIYLTDDAPTSDVITEIAPRLRLQSEWRYLKLYMGAGAELGFYADSDDDNYQDADVRSGVTVDIGPNTV</sequence>
<accession>A0A358HRL4</accession>
<dbReference type="Pfam" id="PF10082">
    <property type="entry name" value="BBP2_2"/>
    <property type="match status" value="1"/>
</dbReference>
<evidence type="ECO:0000256" key="1">
    <source>
        <dbReference type="SAM" id="SignalP"/>
    </source>
</evidence>
<gene>
    <name evidence="2" type="ORF">DEF21_07965</name>
</gene>
<organism evidence="2 3">
    <name type="scientific">Thalassospira lucentensis</name>
    <dbReference type="NCBI Taxonomy" id="168935"/>
    <lineage>
        <taxon>Bacteria</taxon>
        <taxon>Pseudomonadati</taxon>
        <taxon>Pseudomonadota</taxon>
        <taxon>Alphaproteobacteria</taxon>
        <taxon>Rhodospirillales</taxon>
        <taxon>Thalassospiraceae</taxon>
        <taxon>Thalassospira</taxon>
    </lineage>
</organism>
<keyword evidence="1" id="KW-0732">Signal</keyword>
<protein>
    <submittedName>
        <fullName evidence="2">Uncharacterized protein</fullName>
    </submittedName>
</protein>
<dbReference type="EMBL" id="DOOG01000065">
    <property type="protein sequence ID" value="HBU97826.1"/>
    <property type="molecule type" value="Genomic_DNA"/>
</dbReference>
<dbReference type="InterPro" id="IPR018759">
    <property type="entry name" value="BBP2_2"/>
</dbReference>
<dbReference type="Proteomes" id="UP000264753">
    <property type="component" value="Unassembled WGS sequence"/>
</dbReference>
<proteinExistence type="predicted"/>
<reference evidence="2 3" key="1">
    <citation type="journal article" date="2018" name="Nat. Biotechnol.">
        <title>A standardized bacterial taxonomy based on genome phylogeny substantially revises the tree of life.</title>
        <authorList>
            <person name="Parks D.H."/>
            <person name="Chuvochina M."/>
            <person name="Waite D.W."/>
            <person name="Rinke C."/>
            <person name="Skarshewski A."/>
            <person name="Chaumeil P.A."/>
            <person name="Hugenholtz P."/>
        </authorList>
    </citation>
    <scope>NUCLEOTIDE SEQUENCE [LARGE SCALE GENOMIC DNA]</scope>
    <source>
        <strain evidence="2">UBA8707</strain>
    </source>
</reference>
<feature type="chain" id="PRO_5016874178" evidence="1">
    <location>
        <begin position="27"/>
        <end position="125"/>
    </location>
</feature>
<comment type="caution">
    <text evidence="2">The sequence shown here is derived from an EMBL/GenBank/DDBJ whole genome shotgun (WGS) entry which is preliminary data.</text>
</comment>
<feature type="signal peptide" evidence="1">
    <location>
        <begin position="1"/>
        <end position="26"/>
    </location>
</feature>
<evidence type="ECO:0000313" key="2">
    <source>
        <dbReference type="EMBL" id="HBU97826.1"/>
    </source>
</evidence>
<name>A0A358HRL4_9PROT</name>